<dbReference type="AlphaFoldDB" id="A0A4R3MVC8"/>
<evidence type="ECO:0000313" key="2">
    <source>
        <dbReference type="EMBL" id="TCT19331.1"/>
    </source>
</evidence>
<proteinExistence type="predicted"/>
<feature type="transmembrane region" description="Helical" evidence="1">
    <location>
        <begin position="57"/>
        <end position="75"/>
    </location>
</feature>
<keyword evidence="1" id="KW-0812">Transmembrane</keyword>
<gene>
    <name evidence="2" type="ORF">EDD68_11814</name>
</gene>
<comment type="caution">
    <text evidence="2">The sequence shown here is derived from an EMBL/GenBank/DDBJ whole genome shotgun (WGS) entry which is preliminary data.</text>
</comment>
<feature type="transmembrane region" description="Helical" evidence="1">
    <location>
        <begin position="170"/>
        <end position="189"/>
    </location>
</feature>
<keyword evidence="1" id="KW-0472">Membrane</keyword>
<evidence type="ECO:0000256" key="1">
    <source>
        <dbReference type="SAM" id="Phobius"/>
    </source>
</evidence>
<feature type="transmembrane region" description="Helical" evidence="1">
    <location>
        <begin position="352"/>
        <end position="378"/>
    </location>
</feature>
<feature type="transmembrane region" description="Helical" evidence="1">
    <location>
        <begin position="310"/>
        <end position="331"/>
    </location>
</feature>
<organism evidence="2 3">
    <name type="scientific">Melghiribacillus thermohalophilus</name>
    <dbReference type="NCBI Taxonomy" id="1324956"/>
    <lineage>
        <taxon>Bacteria</taxon>
        <taxon>Bacillati</taxon>
        <taxon>Bacillota</taxon>
        <taxon>Bacilli</taxon>
        <taxon>Bacillales</taxon>
        <taxon>Bacillaceae</taxon>
        <taxon>Melghiribacillus</taxon>
    </lineage>
</organism>
<feature type="transmembrane region" description="Helical" evidence="1">
    <location>
        <begin position="138"/>
        <end position="163"/>
    </location>
</feature>
<evidence type="ECO:0000313" key="3">
    <source>
        <dbReference type="Proteomes" id="UP000294650"/>
    </source>
</evidence>
<accession>A0A4R3MVC8</accession>
<reference evidence="2 3" key="1">
    <citation type="submission" date="2019-03" db="EMBL/GenBank/DDBJ databases">
        <title>Genomic Encyclopedia of Type Strains, Phase IV (KMG-IV): sequencing the most valuable type-strain genomes for metagenomic binning, comparative biology and taxonomic classification.</title>
        <authorList>
            <person name="Goeker M."/>
        </authorList>
    </citation>
    <scope>NUCLEOTIDE SEQUENCE [LARGE SCALE GENOMIC DNA]</scope>
    <source>
        <strain evidence="2 3">DSM 25894</strain>
    </source>
</reference>
<sequence length="488" mass="56966">MKKLIIYMILSAKNLIQQLEGKKKRNLSVFFLIVNAIVIPVAFGMILYPVLKFHSGLFLLIPIIVILLDIDKAVYRVKYSEDMKQLHNLKFSLFEYIIAKDLSKYYTRITFIFMFLLSFFMLRIVNHDIPITVISLEMISFIMLLMIGYCMRIYFILFLSLFYKVYVLSIFNYFLLGSVSFFLYLNYKFHIFSTQYLQHPILYNILALTLYLIILWLIRLPFRHLHRTSIQQIYDSHKSTVLFKRRGLDHKSVISNSKVKYELLLLIRNPPVSIGVILLMVALSMGLFGVMIFIIENNNDFTNYKNSALAYPLVMLPGIITSYMIQPFVSFDLDGKMMQLKKNNDVFILNKIVVKEIISLIFNLILFGIYLTLTLLFLKKPFSLLSMIIVFFSYVLISISIVTSTIAFPNFKWNFFYEIPSTLSKILLAVVLGGILLIGIAGVLADGYFSILVIITQIILIIFLLMINRSLWKKTIHKNFFSFRLLRE</sequence>
<protein>
    <submittedName>
        <fullName evidence="2">Uncharacterized protein</fullName>
    </submittedName>
</protein>
<feature type="transmembrane region" description="Helical" evidence="1">
    <location>
        <begin position="384"/>
        <end position="411"/>
    </location>
</feature>
<keyword evidence="3" id="KW-1185">Reference proteome</keyword>
<feature type="transmembrane region" description="Helical" evidence="1">
    <location>
        <begin position="29"/>
        <end position="51"/>
    </location>
</feature>
<dbReference type="Proteomes" id="UP000294650">
    <property type="component" value="Unassembled WGS sequence"/>
</dbReference>
<feature type="transmembrane region" description="Helical" evidence="1">
    <location>
        <begin position="423"/>
        <end position="442"/>
    </location>
</feature>
<feature type="transmembrane region" description="Helical" evidence="1">
    <location>
        <begin position="272"/>
        <end position="295"/>
    </location>
</feature>
<feature type="transmembrane region" description="Helical" evidence="1">
    <location>
        <begin position="105"/>
        <end position="126"/>
    </location>
</feature>
<feature type="transmembrane region" description="Helical" evidence="1">
    <location>
        <begin position="448"/>
        <end position="467"/>
    </location>
</feature>
<feature type="transmembrane region" description="Helical" evidence="1">
    <location>
        <begin position="201"/>
        <end position="218"/>
    </location>
</feature>
<name>A0A4R3MVC8_9BACI</name>
<dbReference type="EMBL" id="SMAN01000018">
    <property type="protein sequence ID" value="TCT19331.1"/>
    <property type="molecule type" value="Genomic_DNA"/>
</dbReference>
<keyword evidence="1" id="KW-1133">Transmembrane helix</keyword>